<dbReference type="RefSeq" id="WP_344859106.1">
    <property type="nucleotide sequence ID" value="NZ_BAAAUT010000017.1"/>
</dbReference>
<organism evidence="1 2">
    <name type="scientific">Planomonospora alba</name>
    <dbReference type="NCBI Taxonomy" id="161354"/>
    <lineage>
        <taxon>Bacteria</taxon>
        <taxon>Bacillati</taxon>
        <taxon>Actinomycetota</taxon>
        <taxon>Actinomycetes</taxon>
        <taxon>Streptosporangiales</taxon>
        <taxon>Streptosporangiaceae</taxon>
        <taxon>Planomonospora</taxon>
    </lineage>
</organism>
<dbReference type="EMBL" id="BAAAUT010000017">
    <property type="protein sequence ID" value="GAA3134015.1"/>
    <property type="molecule type" value="Genomic_DNA"/>
</dbReference>
<evidence type="ECO:0000313" key="2">
    <source>
        <dbReference type="Proteomes" id="UP001500320"/>
    </source>
</evidence>
<name>A0ABP6N4C0_9ACTN</name>
<protein>
    <submittedName>
        <fullName evidence="1">Uncharacterized protein</fullName>
    </submittedName>
</protein>
<gene>
    <name evidence="1" type="ORF">GCM10010466_25820</name>
</gene>
<dbReference type="Proteomes" id="UP001500320">
    <property type="component" value="Unassembled WGS sequence"/>
</dbReference>
<reference evidence="2" key="1">
    <citation type="journal article" date="2019" name="Int. J. Syst. Evol. Microbiol.">
        <title>The Global Catalogue of Microorganisms (GCM) 10K type strain sequencing project: providing services to taxonomists for standard genome sequencing and annotation.</title>
        <authorList>
            <consortium name="The Broad Institute Genomics Platform"/>
            <consortium name="The Broad Institute Genome Sequencing Center for Infectious Disease"/>
            <person name="Wu L."/>
            <person name="Ma J."/>
        </authorList>
    </citation>
    <scope>NUCLEOTIDE SEQUENCE [LARGE SCALE GENOMIC DNA]</scope>
    <source>
        <strain evidence="2">JCM 9373</strain>
    </source>
</reference>
<evidence type="ECO:0000313" key="1">
    <source>
        <dbReference type="EMBL" id="GAA3134015.1"/>
    </source>
</evidence>
<sequence>MDRFGAAIAVYGLGEPSLPGVLRRLSPNARVYSAWWNVNSVNRLSLAIDGEVLLMIDGLFPGRPEDHPNLMRWPELTAVSGFFLDYEDIDFLGRDDDWDWKAGLLTAVEPATGVRLDRGWLDAEHPYLVFSGPVPD</sequence>
<keyword evidence="2" id="KW-1185">Reference proteome</keyword>
<comment type="caution">
    <text evidence="1">The sequence shown here is derived from an EMBL/GenBank/DDBJ whole genome shotgun (WGS) entry which is preliminary data.</text>
</comment>
<proteinExistence type="predicted"/>
<accession>A0ABP6N4C0</accession>